<name>A0A6C0E304_9ZZZZ</name>
<feature type="transmembrane region" description="Helical" evidence="3">
    <location>
        <begin position="171"/>
        <end position="189"/>
    </location>
</feature>
<sequence>MTDTSNNYTSDDISAMQERNEQTLNDIKTLQKVELEMYDTLEKNATSNTMTPEEKDQLVKKINEISQMRINLYATLKDIYSFFQNNVAGSRVTLAEQKMAVDIVENELNESKRRLQALEEDKYNKLRLVEINTYYGKQYDAHTSIMKTIVIICIPVLFFGILAKIGILPGSIAAILTAIVIMIGIIVIGKKMIDLMNRDNMNFDEYDWNFNTKDAPADNVSSPAKDPWDIPTRVCIGAECCNEYSSYDVKQNMCVPNISPSETSGTNTSSNTSTPSNNETTSTSMNDLMNELTNFDSFSNYAPY</sequence>
<feature type="region of interest" description="Disordered" evidence="2">
    <location>
        <begin position="1"/>
        <end position="21"/>
    </location>
</feature>
<keyword evidence="1" id="KW-0175">Coiled coil</keyword>
<organism evidence="4">
    <name type="scientific">viral metagenome</name>
    <dbReference type="NCBI Taxonomy" id="1070528"/>
    <lineage>
        <taxon>unclassified sequences</taxon>
        <taxon>metagenomes</taxon>
        <taxon>organismal metagenomes</taxon>
    </lineage>
</organism>
<keyword evidence="3" id="KW-0472">Membrane</keyword>
<feature type="compositionally biased region" description="Polar residues" evidence="2">
    <location>
        <begin position="1"/>
        <end position="12"/>
    </location>
</feature>
<evidence type="ECO:0000313" key="4">
    <source>
        <dbReference type="EMBL" id="QHT23148.1"/>
    </source>
</evidence>
<feature type="transmembrane region" description="Helical" evidence="3">
    <location>
        <begin position="145"/>
        <end position="165"/>
    </location>
</feature>
<feature type="region of interest" description="Disordered" evidence="2">
    <location>
        <begin position="260"/>
        <end position="284"/>
    </location>
</feature>
<proteinExistence type="predicted"/>
<dbReference type="AlphaFoldDB" id="A0A6C0E304"/>
<feature type="coiled-coil region" evidence="1">
    <location>
        <begin position="94"/>
        <end position="121"/>
    </location>
</feature>
<evidence type="ECO:0000256" key="2">
    <source>
        <dbReference type="SAM" id="MobiDB-lite"/>
    </source>
</evidence>
<keyword evidence="3" id="KW-1133">Transmembrane helix</keyword>
<protein>
    <submittedName>
        <fullName evidence="4">Uncharacterized protein</fullName>
    </submittedName>
</protein>
<dbReference type="EMBL" id="MN739726">
    <property type="protein sequence ID" value="QHT23148.1"/>
    <property type="molecule type" value="Genomic_DNA"/>
</dbReference>
<accession>A0A6C0E304</accession>
<evidence type="ECO:0000256" key="1">
    <source>
        <dbReference type="SAM" id="Coils"/>
    </source>
</evidence>
<keyword evidence="3" id="KW-0812">Transmembrane</keyword>
<reference evidence="4" key="1">
    <citation type="journal article" date="2020" name="Nature">
        <title>Giant virus diversity and host interactions through global metagenomics.</title>
        <authorList>
            <person name="Schulz F."/>
            <person name="Roux S."/>
            <person name="Paez-Espino D."/>
            <person name="Jungbluth S."/>
            <person name="Walsh D.A."/>
            <person name="Denef V.J."/>
            <person name="McMahon K.D."/>
            <person name="Konstantinidis K.T."/>
            <person name="Eloe-Fadrosh E.A."/>
            <person name="Kyrpides N.C."/>
            <person name="Woyke T."/>
        </authorList>
    </citation>
    <scope>NUCLEOTIDE SEQUENCE</scope>
    <source>
        <strain evidence="4">GVMAG-M-3300023179-114</strain>
    </source>
</reference>
<evidence type="ECO:0000256" key="3">
    <source>
        <dbReference type="SAM" id="Phobius"/>
    </source>
</evidence>